<accession>A0A918Y216</accession>
<proteinExistence type="predicted"/>
<name>A0A918Y216_9ACTN</name>
<feature type="region of interest" description="Disordered" evidence="1">
    <location>
        <begin position="69"/>
        <end position="89"/>
    </location>
</feature>
<gene>
    <name evidence="2" type="ORF">GCM10010508_24680</name>
</gene>
<keyword evidence="3" id="KW-1185">Reference proteome</keyword>
<evidence type="ECO:0000256" key="1">
    <source>
        <dbReference type="SAM" id="MobiDB-lite"/>
    </source>
</evidence>
<evidence type="ECO:0000313" key="3">
    <source>
        <dbReference type="Proteomes" id="UP000608955"/>
    </source>
</evidence>
<reference evidence="2" key="2">
    <citation type="submission" date="2020-09" db="EMBL/GenBank/DDBJ databases">
        <authorList>
            <person name="Sun Q."/>
            <person name="Ohkuma M."/>
        </authorList>
    </citation>
    <scope>NUCLEOTIDE SEQUENCE</scope>
    <source>
        <strain evidence="2">JCM 4654</strain>
    </source>
</reference>
<dbReference type="Proteomes" id="UP000608955">
    <property type="component" value="Unassembled WGS sequence"/>
</dbReference>
<dbReference type="AlphaFoldDB" id="A0A918Y216"/>
<protein>
    <submittedName>
        <fullName evidence="2">Uncharacterized protein</fullName>
    </submittedName>
</protein>
<organism evidence="2 3">
    <name type="scientific">Streptomyces naganishii JCM 4654</name>
    <dbReference type="NCBI Taxonomy" id="1306179"/>
    <lineage>
        <taxon>Bacteria</taxon>
        <taxon>Bacillati</taxon>
        <taxon>Actinomycetota</taxon>
        <taxon>Actinomycetes</taxon>
        <taxon>Kitasatosporales</taxon>
        <taxon>Streptomycetaceae</taxon>
        <taxon>Streptomyces</taxon>
    </lineage>
</organism>
<reference evidence="2" key="1">
    <citation type="journal article" date="2014" name="Int. J. Syst. Evol. Microbiol.">
        <title>Complete genome sequence of Corynebacterium casei LMG S-19264T (=DSM 44701T), isolated from a smear-ripened cheese.</title>
        <authorList>
            <consortium name="US DOE Joint Genome Institute (JGI-PGF)"/>
            <person name="Walter F."/>
            <person name="Albersmeier A."/>
            <person name="Kalinowski J."/>
            <person name="Ruckert C."/>
        </authorList>
    </citation>
    <scope>NUCLEOTIDE SEQUENCE</scope>
    <source>
        <strain evidence="2">JCM 4654</strain>
    </source>
</reference>
<sequence length="89" mass="9904">MTLPRTMNPSLISTSETLRAAGVLRCTTVEWRTVPTPSLRSVRSSLPRQTGHSSRWYMAVPHQPQRWKYRASGSRPWGSSSPVAEPAAV</sequence>
<comment type="caution">
    <text evidence="2">The sequence shown here is derived from an EMBL/GenBank/DDBJ whole genome shotgun (WGS) entry which is preliminary data.</text>
</comment>
<evidence type="ECO:0000313" key="2">
    <source>
        <dbReference type="EMBL" id="GHD88457.1"/>
    </source>
</evidence>
<dbReference type="EMBL" id="BMVF01000005">
    <property type="protein sequence ID" value="GHD88457.1"/>
    <property type="molecule type" value="Genomic_DNA"/>
</dbReference>